<dbReference type="InterPro" id="IPR011009">
    <property type="entry name" value="Kinase-like_dom_sf"/>
</dbReference>
<dbReference type="RefSeq" id="WP_078485610.1">
    <property type="nucleotide sequence ID" value="NZ_MPRJ01000002.1"/>
</dbReference>
<evidence type="ECO:0000256" key="1">
    <source>
        <dbReference type="ARBA" id="ARBA00022741"/>
    </source>
</evidence>
<gene>
    <name evidence="4" type="ORF">BOW51_00680</name>
</gene>
<evidence type="ECO:0000313" key="4">
    <source>
        <dbReference type="EMBL" id="OOZ37813.1"/>
    </source>
</evidence>
<comment type="caution">
    <text evidence="4">The sequence shown here is derived from an EMBL/GenBank/DDBJ whole genome shotgun (WGS) entry which is preliminary data.</text>
</comment>
<evidence type="ECO:0000256" key="2">
    <source>
        <dbReference type="ARBA" id="ARBA00022840"/>
    </source>
</evidence>
<dbReference type="PANTHER" id="PTHR33540:SF1">
    <property type="entry name" value="N-ACETYLMURAMATE_N-ACETYLGLUCOSAMINE KINASE"/>
    <property type="match status" value="1"/>
</dbReference>
<feature type="domain" description="Aminoglycoside phosphotransferase" evidence="3">
    <location>
        <begin position="23"/>
        <end position="240"/>
    </location>
</feature>
<dbReference type="Gene3D" id="3.30.200.20">
    <property type="entry name" value="Phosphorylase Kinase, domain 1"/>
    <property type="match status" value="1"/>
</dbReference>
<reference evidence="4 5" key="1">
    <citation type="submission" date="2016-11" db="EMBL/GenBank/DDBJ databases">
        <title>Mixed transmission modes and dynamic genome evolution in an obligate animal-bacterial symbiosis.</title>
        <authorList>
            <person name="Russell S.L."/>
            <person name="Corbett-Detig R.B."/>
            <person name="Cavanaugh C.M."/>
        </authorList>
    </citation>
    <scope>NUCLEOTIDE SEQUENCE [LARGE SCALE GENOMIC DNA]</scope>
    <source>
        <strain evidence="4">Se-Cadez</strain>
    </source>
</reference>
<dbReference type="Pfam" id="PF01636">
    <property type="entry name" value="APH"/>
    <property type="match status" value="1"/>
</dbReference>
<evidence type="ECO:0000259" key="3">
    <source>
        <dbReference type="Pfam" id="PF01636"/>
    </source>
</evidence>
<keyword evidence="2" id="KW-0067">ATP-binding</keyword>
<name>A0A1T2KYA9_9GAMM</name>
<keyword evidence="4" id="KW-0808">Transferase</keyword>
<sequence length="332" mass="37439">MPERMRALEVWLSSSVGLEAFDLAPASADASFRRYFRVTLPGGQNYVAMDAPPEQEDCRPYVAMARQLEALGVHVPKIHAENLEQGFLLLEDFGSLHYLDALDEASMGRLYGDALDSLAIIQARGPREGLPSYDEPMLRREMALFPEWLLEKQLAIVLDTGEQALLDAAFDLLVDNALEQPQVCVHRDYHSRNLLVTAERNPGVLDFQDAVVGPVTYDLASLLRDCYISWPRERVEAWAMDCFALAVQSGVLRQEHEARFIRWFDLMGMQRHLKASGIFARLNQRDGKPGYLKDIPRTLGYVVEVAGRYPELNCFGELLAQRVIPRVEAFAG</sequence>
<dbReference type="OrthoDB" id="9809275at2"/>
<proteinExistence type="predicted"/>
<protein>
    <submittedName>
        <fullName evidence="4">Aminoglycoside phosphotransferase</fullName>
    </submittedName>
</protein>
<keyword evidence="5" id="KW-1185">Reference proteome</keyword>
<dbReference type="PANTHER" id="PTHR33540">
    <property type="entry name" value="TRNA THREONYLCARBAMOYLADENOSINE BIOSYNTHESIS PROTEIN TSAE"/>
    <property type="match status" value="1"/>
</dbReference>
<dbReference type="GO" id="GO:0016740">
    <property type="term" value="F:transferase activity"/>
    <property type="evidence" value="ECO:0007669"/>
    <property type="project" value="UniProtKB-KW"/>
</dbReference>
<dbReference type="SUPFAM" id="SSF56112">
    <property type="entry name" value="Protein kinase-like (PK-like)"/>
    <property type="match status" value="1"/>
</dbReference>
<dbReference type="GO" id="GO:0005524">
    <property type="term" value="F:ATP binding"/>
    <property type="evidence" value="ECO:0007669"/>
    <property type="project" value="UniProtKB-KW"/>
</dbReference>
<dbReference type="InterPro" id="IPR002575">
    <property type="entry name" value="Aminoglycoside_PTrfase"/>
</dbReference>
<keyword evidence="1" id="KW-0547">Nucleotide-binding</keyword>
<accession>A0A1T2KYA9</accession>
<dbReference type="AlphaFoldDB" id="A0A1T2KYA9"/>
<organism evidence="4 5">
    <name type="scientific">Solemya velesiana gill symbiont</name>
    <dbReference type="NCBI Taxonomy" id="1918948"/>
    <lineage>
        <taxon>Bacteria</taxon>
        <taxon>Pseudomonadati</taxon>
        <taxon>Pseudomonadota</taxon>
        <taxon>Gammaproteobacteria</taxon>
        <taxon>sulfur-oxidizing symbionts</taxon>
    </lineage>
</organism>
<dbReference type="EMBL" id="MPRJ01000002">
    <property type="protein sequence ID" value="OOZ37813.1"/>
    <property type="molecule type" value="Genomic_DNA"/>
</dbReference>
<dbReference type="Proteomes" id="UP000190896">
    <property type="component" value="Unassembled WGS sequence"/>
</dbReference>
<dbReference type="Gene3D" id="3.90.1200.10">
    <property type="match status" value="1"/>
</dbReference>
<evidence type="ECO:0000313" key="5">
    <source>
        <dbReference type="Proteomes" id="UP000190896"/>
    </source>
</evidence>